<name>A0AA88RBG8_9ASTE</name>
<organism evidence="2 3">
    <name type="scientific">Escallonia rubra</name>
    <dbReference type="NCBI Taxonomy" id="112253"/>
    <lineage>
        <taxon>Eukaryota</taxon>
        <taxon>Viridiplantae</taxon>
        <taxon>Streptophyta</taxon>
        <taxon>Embryophyta</taxon>
        <taxon>Tracheophyta</taxon>
        <taxon>Spermatophyta</taxon>
        <taxon>Magnoliopsida</taxon>
        <taxon>eudicotyledons</taxon>
        <taxon>Gunneridae</taxon>
        <taxon>Pentapetalae</taxon>
        <taxon>asterids</taxon>
        <taxon>campanulids</taxon>
        <taxon>Escalloniales</taxon>
        <taxon>Escalloniaceae</taxon>
        <taxon>Escallonia</taxon>
    </lineage>
</organism>
<keyword evidence="3" id="KW-1185">Reference proteome</keyword>
<evidence type="ECO:0000313" key="3">
    <source>
        <dbReference type="Proteomes" id="UP001187471"/>
    </source>
</evidence>
<proteinExistence type="predicted"/>
<protein>
    <submittedName>
        <fullName evidence="2">Uncharacterized protein</fullName>
    </submittedName>
</protein>
<evidence type="ECO:0000256" key="1">
    <source>
        <dbReference type="SAM" id="MobiDB-lite"/>
    </source>
</evidence>
<gene>
    <name evidence="2" type="ORF">RJ640_000370</name>
</gene>
<comment type="caution">
    <text evidence="2">The sequence shown here is derived from an EMBL/GenBank/DDBJ whole genome shotgun (WGS) entry which is preliminary data.</text>
</comment>
<sequence>MTPETFSTEISVKILKRAIIVADDTGSGFRYKVVWSLTVSLILLSEASRSPMGYWEQMLPKKFPTPSSSPSKEIDLEDLIARQIICTAQEDSGYHPNRKRTEVQVRVRPLSSAPA</sequence>
<feature type="region of interest" description="Disordered" evidence="1">
    <location>
        <begin position="90"/>
        <end position="115"/>
    </location>
</feature>
<reference evidence="2" key="1">
    <citation type="submission" date="2022-12" db="EMBL/GenBank/DDBJ databases">
        <title>Draft genome assemblies for two species of Escallonia (Escalloniales).</title>
        <authorList>
            <person name="Chanderbali A."/>
            <person name="Dervinis C."/>
            <person name="Anghel I."/>
            <person name="Soltis D."/>
            <person name="Soltis P."/>
            <person name="Zapata F."/>
        </authorList>
    </citation>
    <scope>NUCLEOTIDE SEQUENCE</scope>
    <source>
        <strain evidence="2">UCBG92.1500</strain>
        <tissue evidence="2">Leaf</tissue>
    </source>
</reference>
<evidence type="ECO:0000313" key="2">
    <source>
        <dbReference type="EMBL" id="KAK2986208.1"/>
    </source>
</evidence>
<accession>A0AA88RBG8</accession>
<dbReference type="EMBL" id="JAVXUO010001078">
    <property type="protein sequence ID" value="KAK2986208.1"/>
    <property type="molecule type" value="Genomic_DNA"/>
</dbReference>
<dbReference type="AlphaFoldDB" id="A0AA88RBG8"/>
<dbReference type="Proteomes" id="UP001187471">
    <property type="component" value="Unassembled WGS sequence"/>
</dbReference>